<dbReference type="RefSeq" id="WP_275248084.1">
    <property type="nucleotide sequence ID" value="NZ_BAABDX010000001.1"/>
</dbReference>
<evidence type="ECO:0000313" key="1">
    <source>
        <dbReference type="EMBL" id="WEF52543.1"/>
    </source>
</evidence>
<protein>
    <submittedName>
        <fullName evidence="1">Uncharacterized protein</fullName>
    </submittedName>
</protein>
<dbReference type="Proteomes" id="UP001213907">
    <property type="component" value="Chromosome"/>
</dbReference>
<gene>
    <name evidence="1" type="ORF">AFIC_001034</name>
</gene>
<evidence type="ECO:0000313" key="2">
    <source>
        <dbReference type="Proteomes" id="UP001213907"/>
    </source>
</evidence>
<sequence>MPTQLHQWVLNWNAILNQFPRGNTIVRFTDAIFVGAVPPDFQERHDNDNADTQRTPG</sequence>
<dbReference type="EMBL" id="CP113162">
    <property type="protein sequence ID" value="WEF52543.1"/>
    <property type="molecule type" value="Genomic_DNA"/>
</dbReference>
<proteinExistence type="predicted"/>
<keyword evidence="2" id="KW-1185">Reference proteome</keyword>
<name>A0ABY8BRE2_AFICR</name>
<organism evidence="1 2">
    <name type="scientific">Afipia carboxydohydrogena</name>
    <name type="common">Pseudomonas carboxydohydrogena</name>
    <dbReference type="NCBI Taxonomy" id="290"/>
    <lineage>
        <taxon>Bacteria</taxon>
        <taxon>Pseudomonadati</taxon>
        <taxon>Pseudomonadota</taxon>
        <taxon>Alphaproteobacteria</taxon>
        <taxon>Hyphomicrobiales</taxon>
        <taxon>Nitrobacteraceae</taxon>
        <taxon>Afipia</taxon>
    </lineage>
</organism>
<accession>A0ABY8BRE2</accession>
<reference evidence="1 2" key="1">
    <citation type="submission" date="2022-11" db="EMBL/GenBank/DDBJ databases">
        <authorList>
            <person name="Siebert D."/>
            <person name="Busche T."/>
            <person name="Saydam E."/>
            <person name="Kalinowski J."/>
            <person name="Ruckert C."/>
            <person name="Blombach B."/>
        </authorList>
    </citation>
    <scope>NUCLEOTIDE SEQUENCE [LARGE SCALE GENOMIC DNA]</scope>
    <source>
        <strain evidence="1 2">DSM 1083</strain>
    </source>
</reference>